<dbReference type="GeneID" id="96292088"/>
<dbReference type="CDD" id="cd16936">
    <property type="entry name" value="HATPase_RsbW-like"/>
    <property type="match status" value="1"/>
</dbReference>
<organism evidence="3 4">
    <name type="scientific">Streptomyces xanthochromogenes</name>
    <dbReference type="NCBI Taxonomy" id="67384"/>
    <lineage>
        <taxon>Bacteria</taxon>
        <taxon>Bacillati</taxon>
        <taxon>Actinomycetota</taxon>
        <taxon>Actinomycetes</taxon>
        <taxon>Kitasatosporales</taxon>
        <taxon>Streptomycetaceae</taxon>
        <taxon>Streptomyces</taxon>
    </lineage>
</organism>
<evidence type="ECO:0000313" key="4">
    <source>
        <dbReference type="Proteomes" id="UP000600946"/>
    </source>
</evidence>
<keyword evidence="1" id="KW-0418">Kinase</keyword>
<reference evidence="4" key="1">
    <citation type="journal article" date="2019" name="Int. J. Syst. Evol. Microbiol.">
        <title>The Global Catalogue of Microorganisms (GCM) 10K type strain sequencing project: providing services to taxonomists for standard genome sequencing and annotation.</title>
        <authorList>
            <consortium name="The Broad Institute Genomics Platform"/>
            <consortium name="The Broad Institute Genome Sequencing Center for Infectious Disease"/>
            <person name="Wu L."/>
            <person name="Ma J."/>
        </authorList>
    </citation>
    <scope>NUCLEOTIDE SEQUENCE [LARGE SCALE GENOMIC DNA]</scope>
    <source>
        <strain evidence="4">JCM 4594</strain>
    </source>
</reference>
<dbReference type="Pfam" id="PF13581">
    <property type="entry name" value="HATPase_c_2"/>
    <property type="match status" value="1"/>
</dbReference>
<sequence>MFTIDSPRQYTLGLDATPARIPQVRRIVAAHLRHWRLESIIQPVSLGVTELLTNVHRHTQGDHDCVLELRWARGQLTASVADGDPRLPRLQGPQPFAERGRGLALVAHLSDSWGTQNTPGGKVVWFTLTAQPQELRPLRPLPPRPVLTAAASVPALPRFDTRPHPRAERAELADVRCLSDV</sequence>
<protein>
    <recommendedName>
        <fullName evidence="2">Histidine kinase/HSP90-like ATPase domain-containing protein</fullName>
    </recommendedName>
</protein>
<dbReference type="RefSeq" id="WP_229892816.1">
    <property type="nucleotide sequence ID" value="NZ_BMUU01000006.1"/>
</dbReference>
<dbReference type="Gene3D" id="3.30.565.10">
    <property type="entry name" value="Histidine kinase-like ATPase, C-terminal domain"/>
    <property type="match status" value="1"/>
</dbReference>
<evidence type="ECO:0000313" key="3">
    <source>
        <dbReference type="EMBL" id="GGY42991.1"/>
    </source>
</evidence>
<dbReference type="PANTHER" id="PTHR35526:SF3">
    <property type="entry name" value="ANTI-SIGMA-F FACTOR RSBW"/>
    <property type="match status" value="1"/>
</dbReference>
<name>A0ABQ3AD24_9ACTN</name>
<dbReference type="PANTHER" id="PTHR35526">
    <property type="entry name" value="ANTI-SIGMA-F FACTOR RSBW-RELATED"/>
    <property type="match status" value="1"/>
</dbReference>
<dbReference type="InterPro" id="IPR003594">
    <property type="entry name" value="HATPase_dom"/>
</dbReference>
<dbReference type="InterPro" id="IPR050267">
    <property type="entry name" value="Anti-sigma-factor_SerPK"/>
</dbReference>
<proteinExistence type="predicted"/>
<comment type="caution">
    <text evidence="3">The sequence shown here is derived from an EMBL/GenBank/DDBJ whole genome shotgun (WGS) entry which is preliminary data.</text>
</comment>
<feature type="domain" description="Histidine kinase/HSP90-like ATPase" evidence="2">
    <location>
        <begin position="15"/>
        <end position="127"/>
    </location>
</feature>
<keyword evidence="1" id="KW-0723">Serine/threonine-protein kinase</keyword>
<accession>A0ABQ3AD24</accession>
<evidence type="ECO:0000256" key="1">
    <source>
        <dbReference type="ARBA" id="ARBA00022527"/>
    </source>
</evidence>
<dbReference type="SUPFAM" id="SSF55874">
    <property type="entry name" value="ATPase domain of HSP90 chaperone/DNA topoisomerase II/histidine kinase"/>
    <property type="match status" value="1"/>
</dbReference>
<gene>
    <name evidence="3" type="ORF">GCM10010326_41540</name>
</gene>
<dbReference type="InterPro" id="IPR036890">
    <property type="entry name" value="HATPase_C_sf"/>
</dbReference>
<keyword evidence="4" id="KW-1185">Reference proteome</keyword>
<evidence type="ECO:0000259" key="2">
    <source>
        <dbReference type="Pfam" id="PF13581"/>
    </source>
</evidence>
<dbReference type="EMBL" id="BMUU01000006">
    <property type="protein sequence ID" value="GGY42991.1"/>
    <property type="molecule type" value="Genomic_DNA"/>
</dbReference>
<keyword evidence="1" id="KW-0808">Transferase</keyword>
<dbReference type="Proteomes" id="UP000600946">
    <property type="component" value="Unassembled WGS sequence"/>
</dbReference>